<evidence type="ECO:0000313" key="3">
    <source>
        <dbReference type="EMBL" id="PYD79752.1"/>
    </source>
</evidence>
<proteinExistence type="predicted"/>
<comment type="caution">
    <text evidence="3">The sequence shown here is derived from an EMBL/GenBank/DDBJ whole genome shotgun (WGS) entry which is preliminary data.</text>
</comment>
<dbReference type="Proteomes" id="UP000247417">
    <property type="component" value="Unassembled WGS sequence"/>
</dbReference>
<evidence type="ECO:0000313" key="4">
    <source>
        <dbReference type="Proteomes" id="UP000247417"/>
    </source>
</evidence>
<evidence type="ECO:0000256" key="2">
    <source>
        <dbReference type="SAM" id="Phobius"/>
    </source>
</evidence>
<sequence length="222" mass="24722">MTTEPNNEQQPNTARIHRPASLVKLKDKLKATDHTKKIIVVGLSAMALLMLIIVIHGPNKRHHDQQAQPKPIEQNNSAFDLKAYQQQVQEEERERAAHAAQEAIANPQGRPQGQGQGTGVVQVGPNEDQSDISYVKQGWKQTQTWDQGINTLPPGQQANNASGGNGNGAVPRNRPAAFDDSYAAQQREASRIRQAQLQQRLEEIRQRQQDMLARREREAAAQ</sequence>
<feature type="region of interest" description="Disordered" evidence="1">
    <location>
        <begin position="89"/>
        <end position="126"/>
    </location>
</feature>
<feature type="compositionally biased region" description="Polar residues" evidence="1">
    <location>
        <begin position="148"/>
        <end position="157"/>
    </location>
</feature>
<feature type="transmembrane region" description="Helical" evidence="2">
    <location>
        <begin position="38"/>
        <end position="57"/>
    </location>
</feature>
<feature type="region of interest" description="Disordered" evidence="1">
    <location>
        <begin position="148"/>
        <end position="194"/>
    </location>
</feature>
<gene>
    <name evidence="3" type="ORF">CFR80_14770</name>
</gene>
<organism evidence="3 4">
    <name type="scientific">Komagataeibacter oboediens</name>
    <dbReference type="NCBI Taxonomy" id="65958"/>
    <lineage>
        <taxon>Bacteria</taxon>
        <taxon>Pseudomonadati</taxon>
        <taxon>Pseudomonadota</taxon>
        <taxon>Alphaproteobacteria</taxon>
        <taxon>Acetobacterales</taxon>
        <taxon>Acetobacteraceae</taxon>
        <taxon>Komagataeibacter</taxon>
    </lineage>
</organism>
<keyword evidence="2" id="KW-0472">Membrane</keyword>
<dbReference type="EMBL" id="NKTX01000066">
    <property type="protein sequence ID" value="PYD79752.1"/>
    <property type="molecule type" value="Genomic_DNA"/>
</dbReference>
<accession>A0A318QR09</accession>
<dbReference type="OrthoDB" id="7285405at2"/>
<reference evidence="3 4" key="1">
    <citation type="submission" date="2017-07" db="EMBL/GenBank/DDBJ databases">
        <title>A draft genome sequence of Komagataeibacter oboediens LMG 18849.</title>
        <authorList>
            <person name="Skraban J."/>
            <person name="Cleenwerck I."/>
            <person name="Vandamme P."/>
            <person name="Trcek J."/>
        </authorList>
    </citation>
    <scope>NUCLEOTIDE SEQUENCE [LARGE SCALE GENOMIC DNA]</scope>
    <source>
        <strain evidence="3 4">LMG 18849</strain>
    </source>
</reference>
<feature type="compositionally biased region" description="Low complexity" evidence="1">
    <location>
        <begin position="98"/>
        <end position="111"/>
    </location>
</feature>
<keyword evidence="2" id="KW-1133">Transmembrane helix</keyword>
<keyword evidence="2" id="KW-0812">Transmembrane</keyword>
<evidence type="ECO:0000256" key="1">
    <source>
        <dbReference type="SAM" id="MobiDB-lite"/>
    </source>
</evidence>
<dbReference type="RefSeq" id="WP_110507604.1">
    <property type="nucleotide sequence ID" value="NZ_NKTX01000066.1"/>
</dbReference>
<name>A0A318QR09_9PROT</name>
<dbReference type="AlphaFoldDB" id="A0A318QR09"/>
<protein>
    <submittedName>
        <fullName evidence="3">Uncharacterized protein</fullName>
    </submittedName>
</protein>